<dbReference type="Pfam" id="PF13240">
    <property type="entry name" value="Zn_Ribbon_1"/>
    <property type="match status" value="1"/>
</dbReference>
<dbReference type="EMBL" id="CP058560">
    <property type="protein sequence ID" value="QUH24378.1"/>
    <property type="molecule type" value="Genomic_DNA"/>
</dbReference>
<proteinExistence type="predicted"/>
<keyword evidence="2" id="KW-0472">Membrane</keyword>
<reference evidence="4" key="1">
    <citation type="submission" date="2020-07" db="EMBL/GenBank/DDBJ databases">
        <title>Methanobacterium. sp. MethCan genome.</title>
        <authorList>
            <person name="Postec A."/>
            <person name="Quemeneur M."/>
        </authorList>
    </citation>
    <scope>NUCLEOTIDE SEQUENCE</scope>
    <source>
        <strain evidence="4">MethCAN</strain>
    </source>
</reference>
<keyword evidence="2" id="KW-1133">Transmembrane helix</keyword>
<dbReference type="KEGG" id="meme:HYG87_10475"/>
<dbReference type="Proteomes" id="UP000681041">
    <property type="component" value="Chromosome"/>
</dbReference>
<dbReference type="InterPro" id="IPR038587">
    <property type="entry name" value="Ribosomal_eL40_sf"/>
</dbReference>
<protein>
    <submittedName>
        <fullName evidence="4">Zinc ribbon domain-containing protein</fullName>
    </submittedName>
</protein>
<evidence type="ECO:0000313" key="4">
    <source>
        <dbReference type="EMBL" id="QUH24378.1"/>
    </source>
</evidence>
<dbReference type="Gene3D" id="4.10.1060.50">
    <property type="match status" value="1"/>
</dbReference>
<sequence length="234" mass="25501">MFCPKCGHENEPDSKFCEKCGTSLSNLASPQKSKNTFTEKKSPSPPKNNDNALILVALVGLVVVLGLAAGYLLNLNFMEDTAENESSTQLSESSGFPVTEAPALASEISRYDGKISNIQYKGLNLDKNQCLYLMARSITLIDQGEKINIPIRNYAGPANPYGVLSSANVARVNYVDMASRTYIWMDNNGQAPNYTGIYTPGSPDLSSDLTFKLFMKVLTQYKNTGKLPATVFVS</sequence>
<feature type="compositionally biased region" description="Polar residues" evidence="1">
    <location>
        <begin position="27"/>
        <end position="36"/>
    </location>
</feature>
<dbReference type="InterPro" id="IPR026870">
    <property type="entry name" value="Zinc_ribbon_dom"/>
</dbReference>
<feature type="region of interest" description="Disordered" evidence="1">
    <location>
        <begin position="27"/>
        <end position="46"/>
    </location>
</feature>
<dbReference type="AlphaFoldDB" id="A0A8T8K6U7"/>
<feature type="domain" description="Zinc-ribbon" evidence="3">
    <location>
        <begin position="2"/>
        <end position="24"/>
    </location>
</feature>
<keyword evidence="2" id="KW-0812">Transmembrane</keyword>
<evidence type="ECO:0000313" key="5">
    <source>
        <dbReference type="Proteomes" id="UP000681041"/>
    </source>
</evidence>
<accession>A0A8T8K6U7</accession>
<evidence type="ECO:0000259" key="3">
    <source>
        <dbReference type="Pfam" id="PF13240"/>
    </source>
</evidence>
<keyword evidence="5" id="KW-1185">Reference proteome</keyword>
<gene>
    <name evidence="4" type="ORF">HYG87_10475</name>
</gene>
<name>A0A8T8K6U7_9EURY</name>
<dbReference type="OrthoDB" id="71358at2157"/>
<evidence type="ECO:0000256" key="1">
    <source>
        <dbReference type="SAM" id="MobiDB-lite"/>
    </source>
</evidence>
<evidence type="ECO:0000256" key="2">
    <source>
        <dbReference type="SAM" id="Phobius"/>
    </source>
</evidence>
<feature type="transmembrane region" description="Helical" evidence="2">
    <location>
        <begin position="52"/>
        <end position="73"/>
    </location>
</feature>
<organism evidence="4 5">
    <name type="scientific">Methanobacterium alkalithermotolerans</name>
    <dbReference type="NCBI Taxonomy" id="2731220"/>
    <lineage>
        <taxon>Archaea</taxon>
        <taxon>Methanobacteriati</taxon>
        <taxon>Methanobacteriota</taxon>
        <taxon>Methanomada group</taxon>
        <taxon>Methanobacteria</taxon>
        <taxon>Methanobacteriales</taxon>
        <taxon>Methanobacteriaceae</taxon>
        <taxon>Methanobacterium</taxon>
    </lineage>
</organism>